<dbReference type="PANTHER" id="PTHR33558:SF1">
    <property type="entry name" value="GLUTAREDOXIN-LIKE PROTEIN C5ORF63 HOMOLOG"/>
    <property type="match status" value="1"/>
</dbReference>
<protein>
    <submittedName>
        <fullName evidence="1">Glutaredoxin family protein</fullName>
    </submittedName>
</protein>
<dbReference type="InterPro" id="IPR036249">
    <property type="entry name" value="Thioredoxin-like_sf"/>
</dbReference>
<dbReference type="InterPro" id="IPR052565">
    <property type="entry name" value="Glutaredoxin-like_YDR286C"/>
</dbReference>
<dbReference type="Gene3D" id="3.40.30.10">
    <property type="entry name" value="Glutaredoxin"/>
    <property type="match status" value="1"/>
</dbReference>
<reference evidence="1 2" key="1">
    <citation type="submission" date="2019-03" db="EMBL/GenBank/DDBJ databases">
        <authorList>
            <person name="Jensen L."/>
            <person name="Storgaard J."/>
            <person name="Sulaj E."/>
            <person name="Schramm A."/>
            <person name="Marshall I.P.G."/>
        </authorList>
    </citation>
    <scope>NUCLEOTIDE SEQUENCE [LARGE SCALE GENOMIC DNA]</scope>
    <source>
        <strain evidence="1 2">2017H2G3</strain>
    </source>
</reference>
<dbReference type="PANTHER" id="PTHR33558">
    <property type="entry name" value="GLUTAREDOXIN-LIKE PROTEIN C5ORF63 HOMOLOG"/>
    <property type="match status" value="1"/>
</dbReference>
<accession>A0A4V2NUZ1</accession>
<dbReference type="EMBL" id="SJTH01000001">
    <property type="protein sequence ID" value="TCJ06461.1"/>
    <property type="molecule type" value="Genomic_DNA"/>
</dbReference>
<evidence type="ECO:0000313" key="2">
    <source>
        <dbReference type="Proteomes" id="UP000293846"/>
    </source>
</evidence>
<proteinExistence type="predicted"/>
<dbReference type="Proteomes" id="UP000293846">
    <property type="component" value="Unassembled WGS sequence"/>
</dbReference>
<keyword evidence="2" id="KW-1185">Reference proteome</keyword>
<name>A0A4V2NUZ1_9BACI</name>
<dbReference type="STRING" id="1742358.GCA_001439605_04662"/>
<dbReference type="SUPFAM" id="SSF52833">
    <property type="entry name" value="Thioredoxin-like"/>
    <property type="match status" value="1"/>
</dbReference>
<sequence>MNKRTLVLYTRSRCSLCDKAKKIILELQEEWNFILKEIDIDTSDELTEKYGIMIPVVEIDGEEVQYGQIDYLTISDAFSEKSKSF</sequence>
<dbReference type="Pfam" id="PF05768">
    <property type="entry name" value="Glrx-like"/>
    <property type="match status" value="1"/>
</dbReference>
<dbReference type="InterPro" id="IPR008554">
    <property type="entry name" value="Glutaredoxin-like"/>
</dbReference>
<organism evidence="1 2">
    <name type="scientific">Cytobacillus praedii</name>
    <dbReference type="NCBI Taxonomy" id="1742358"/>
    <lineage>
        <taxon>Bacteria</taxon>
        <taxon>Bacillati</taxon>
        <taxon>Bacillota</taxon>
        <taxon>Bacilli</taxon>
        <taxon>Bacillales</taxon>
        <taxon>Bacillaceae</taxon>
        <taxon>Cytobacillus</taxon>
    </lineage>
</organism>
<comment type="caution">
    <text evidence="1">The sequence shown here is derived from an EMBL/GenBank/DDBJ whole genome shotgun (WGS) entry which is preliminary data.</text>
</comment>
<dbReference type="AlphaFoldDB" id="A0A4V2NUZ1"/>
<gene>
    <name evidence="1" type="ORF">E0Y62_01265</name>
</gene>
<evidence type="ECO:0000313" key="1">
    <source>
        <dbReference type="EMBL" id="TCJ06461.1"/>
    </source>
</evidence>
<dbReference type="OrthoDB" id="32865at2"/>
<dbReference type="RefSeq" id="WP_057763561.1">
    <property type="nucleotide sequence ID" value="NZ_JARMQE010000007.1"/>
</dbReference>